<dbReference type="InterPro" id="IPR037185">
    <property type="entry name" value="EmrE-like"/>
</dbReference>
<name>A0ABT2WF72_9BACI</name>
<evidence type="ECO:0000313" key="9">
    <source>
        <dbReference type="EMBL" id="MCU9594304.1"/>
    </source>
</evidence>
<dbReference type="Pfam" id="PF00892">
    <property type="entry name" value="EamA"/>
    <property type="match status" value="2"/>
</dbReference>
<proteinExistence type="inferred from homology"/>
<comment type="similarity">
    <text evidence="2">Belongs to the EamA transporter family.</text>
</comment>
<gene>
    <name evidence="9" type="ORF">OEV82_07525</name>
</gene>
<protein>
    <submittedName>
        <fullName evidence="9">DMT family transporter</fullName>
    </submittedName>
</protein>
<dbReference type="PANTHER" id="PTHR42920">
    <property type="entry name" value="OS03G0707200 PROTEIN-RELATED"/>
    <property type="match status" value="1"/>
</dbReference>
<accession>A0ABT2WF72</accession>
<evidence type="ECO:0000256" key="1">
    <source>
        <dbReference type="ARBA" id="ARBA00004651"/>
    </source>
</evidence>
<evidence type="ECO:0000256" key="7">
    <source>
        <dbReference type="SAM" id="Phobius"/>
    </source>
</evidence>
<feature type="transmembrane region" description="Helical" evidence="7">
    <location>
        <begin position="119"/>
        <end position="138"/>
    </location>
</feature>
<dbReference type="InterPro" id="IPR051258">
    <property type="entry name" value="Diverse_Substrate_Transporter"/>
</dbReference>
<keyword evidence="10" id="KW-1185">Reference proteome</keyword>
<feature type="domain" description="EamA" evidence="8">
    <location>
        <begin position="3"/>
        <end position="135"/>
    </location>
</feature>
<feature type="transmembrane region" description="Helical" evidence="7">
    <location>
        <begin position="37"/>
        <end position="54"/>
    </location>
</feature>
<comment type="subcellular location">
    <subcellularLocation>
        <location evidence="1">Cell membrane</location>
        <topology evidence="1">Multi-pass membrane protein</topology>
    </subcellularLocation>
</comment>
<keyword evidence="3" id="KW-1003">Cell membrane</keyword>
<reference evidence="9 10" key="1">
    <citation type="submission" date="2022-10" db="EMBL/GenBank/DDBJ databases">
        <title>Description of Fervidibacillus gen. nov. in the family Fervidibacillaceae fam. nov. with two species, Fervidibacillus albus sp. nov., and Fervidibacillus halotolerans sp. nov., isolated from tidal flat sediments.</title>
        <authorList>
            <person name="Kwon K.K."/>
            <person name="Yang S.-H."/>
        </authorList>
    </citation>
    <scope>NUCLEOTIDE SEQUENCE [LARGE SCALE GENOMIC DNA]</scope>
    <source>
        <strain evidence="9 10">DSM 23332</strain>
    </source>
</reference>
<dbReference type="EMBL" id="JAOUSE010000017">
    <property type="protein sequence ID" value="MCU9594304.1"/>
    <property type="molecule type" value="Genomic_DNA"/>
</dbReference>
<organism evidence="9 10">
    <name type="scientific">Pallidibacillus thermolactis</name>
    <dbReference type="NCBI Taxonomy" id="251051"/>
    <lineage>
        <taxon>Bacteria</taxon>
        <taxon>Bacillati</taxon>
        <taxon>Bacillota</taxon>
        <taxon>Bacilli</taxon>
        <taxon>Bacillales</taxon>
        <taxon>Bacillaceae</taxon>
        <taxon>Pallidibacillus</taxon>
    </lineage>
</organism>
<evidence type="ECO:0000313" key="10">
    <source>
        <dbReference type="Proteomes" id="UP001208656"/>
    </source>
</evidence>
<feature type="transmembrane region" description="Helical" evidence="7">
    <location>
        <begin position="66"/>
        <end position="85"/>
    </location>
</feature>
<evidence type="ECO:0000256" key="5">
    <source>
        <dbReference type="ARBA" id="ARBA00022989"/>
    </source>
</evidence>
<evidence type="ECO:0000256" key="3">
    <source>
        <dbReference type="ARBA" id="ARBA00022475"/>
    </source>
</evidence>
<keyword evidence="5 7" id="KW-1133">Transmembrane helix</keyword>
<evidence type="ECO:0000256" key="2">
    <source>
        <dbReference type="ARBA" id="ARBA00007362"/>
    </source>
</evidence>
<evidence type="ECO:0000256" key="4">
    <source>
        <dbReference type="ARBA" id="ARBA00022692"/>
    </source>
</evidence>
<evidence type="ECO:0000256" key="6">
    <source>
        <dbReference type="ARBA" id="ARBA00023136"/>
    </source>
</evidence>
<feature type="transmembrane region" description="Helical" evidence="7">
    <location>
        <begin position="177"/>
        <end position="199"/>
    </location>
</feature>
<sequence length="301" mass="33369">MKRGIFYLIMAIVLWSGNYICGRFLADALPPHLLNTIRWVISTIILFAILFYKKKRIRLILNWKEFFISGFFGIFIFSTLLYWGLNYLTASQVGMITAFTPISILLFAIVLLRENISRQGLIGTVISVIGVFILFLGKSNAEEAGSWFGGILIILASLSWGIYTALSKKYSNKFDPLTFITGASFYGAILSAISCIGTVRVEHIQMTLETWLAVVYVSTLASVVAFIAWQIGVQQVGASYSAPFMNLMPVCTLLFGIILLNETVTIISLIGGSISIVGALLASFPKPITERFLTQKRSEKL</sequence>
<evidence type="ECO:0000259" key="8">
    <source>
        <dbReference type="Pfam" id="PF00892"/>
    </source>
</evidence>
<keyword evidence="4 7" id="KW-0812">Transmembrane</keyword>
<feature type="transmembrane region" description="Helical" evidence="7">
    <location>
        <begin position="91"/>
        <end position="112"/>
    </location>
</feature>
<feature type="transmembrane region" description="Helical" evidence="7">
    <location>
        <begin position="5"/>
        <end position="25"/>
    </location>
</feature>
<dbReference type="Proteomes" id="UP001208656">
    <property type="component" value="Unassembled WGS sequence"/>
</dbReference>
<feature type="domain" description="EamA" evidence="8">
    <location>
        <begin position="148"/>
        <end position="283"/>
    </location>
</feature>
<keyword evidence="6 7" id="KW-0472">Membrane</keyword>
<feature type="transmembrane region" description="Helical" evidence="7">
    <location>
        <begin position="266"/>
        <end position="284"/>
    </location>
</feature>
<dbReference type="SUPFAM" id="SSF103481">
    <property type="entry name" value="Multidrug resistance efflux transporter EmrE"/>
    <property type="match status" value="2"/>
</dbReference>
<feature type="transmembrane region" description="Helical" evidence="7">
    <location>
        <begin position="144"/>
        <end position="165"/>
    </location>
</feature>
<dbReference type="InterPro" id="IPR000620">
    <property type="entry name" value="EamA_dom"/>
</dbReference>
<dbReference type="RefSeq" id="WP_263061504.1">
    <property type="nucleotide sequence ID" value="NZ_JAOUSE010000017.1"/>
</dbReference>
<feature type="transmembrane region" description="Helical" evidence="7">
    <location>
        <begin position="243"/>
        <end position="260"/>
    </location>
</feature>
<feature type="transmembrane region" description="Helical" evidence="7">
    <location>
        <begin position="211"/>
        <end position="231"/>
    </location>
</feature>
<dbReference type="PANTHER" id="PTHR42920:SF11">
    <property type="entry name" value="INNER MEMBRANE PROTEIN YTFF"/>
    <property type="match status" value="1"/>
</dbReference>
<comment type="caution">
    <text evidence="9">The sequence shown here is derived from an EMBL/GenBank/DDBJ whole genome shotgun (WGS) entry which is preliminary data.</text>
</comment>